<gene>
    <name evidence="1" type="ORF">K1T71_004219</name>
</gene>
<organism evidence="1 2">
    <name type="scientific">Dendrolimus kikuchii</name>
    <dbReference type="NCBI Taxonomy" id="765133"/>
    <lineage>
        <taxon>Eukaryota</taxon>
        <taxon>Metazoa</taxon>
        <taxon>Ecdysozoa</taxon>
        <taxon>Arthropoda</taxon>
        <taxon>Hexapoda</taxon>
        <taxon>Insecta</taxon>
        <taxon>Pterygota</taxon>
        <taxon>Neoptera</taxon>
        <taxon>Endopterygota</taxon>
        <taxon>Lepidoptera</taxon>
        <taxon>Glossata</taxon>
        <taxon>Ditrysia</taxon>
        <taxon>Bombycoidea</taxon>
        <taxon>Lasiocampidae</taxon>
        <taxon>Dendrolimus</taxon>
    </lineage>
</organism>
<reference evidence="1 2" key="1">
    <citation type="journal article" date="2021" name="Front. Genet.">
        <title>Chromosome-Level Genome Assembly Reveals Significant Gene Expansion in the Toll and IMD Signaling Pathways of Dendrolimus kikuchii.</title>
        <authorList>
            <person name="Zhou J."/>
            <person name="Wu P."/>
            <person name="Xiong Z."/>
            <person name="Liu N."/>
            <person name="Zhao N."/>
            <person name="Ji M."/>
            <person name="Qiu Y."/>
            <person name="Yang B."/>
        </authorList>
    </citation>
    <scope>NUCLEOTIDE SEQUENCE [LARGE SCALE GENOMIC DNA]</scope>
    <source>
        <strain evidence="1">Ann1</strain>
    </source>
</reference>
<proteinExistence type="predicted"/>
<name>A0ACC1DAF8_9NEOP</name>
<evidence type="ECO:0000313" key="2">
    <source>
        <dbReference type="Proteomes" id="UP000824533"/>
    </source>
</evidence>
<protein>
    <submittedName>
        <fullName evidence="1">Uncharacterized protein</fullName>
    </submittedName>
</protein>
<sequence length="219" mass="24711">MDAVRRVLYFCSKYTTATLRCGDTGHRSTPGVFTEAFSGEQCVQKIVATRKLLIPTIRGTSTSTSALLLFLVVRASQGPPSPGTTLPHNTYFFATEAHVRNDVNQSLAHRLRPPDVSVRFQVWVRGADARRARRWGDGAMRLQRDSERRAASVRSRRSARLHLPPTRVPDPRRHLAPCPQTVSTLLGRGVQLHMRMRPRRLSTRHIGRDFNLITVKVIN</sequence>
<keyword evidence="2" id="KW-1185">Reference proteome</keyword>
<evidence type="ECO:0000313" key="1">
    <source>
        <dbReference type="EMBL" id="KAJ0180815.1"/>
    </source>
</evidence>
<accession>A0ACC1DAF8</accession>
<dbReference type="EMBL" id="CM034392">
    <property type="protein sequence ID" value="KAJ0180815.1"/>
    <property type="molecule type" value="Genomic_DNA"/>
</dbReference>
<comment type="caution">
    <text evidence="1">The sequence shown here is derived from an EMBL/GenBank/DDBJ whole genome shotgun (WGS) entry which is preliminary data.</text>
</comment>
<dbReference type="Proteomes" id="UP000824533">
    <property type="component" value="Linkage Group LG06"/>
</dbReference>